<keyword evidence="3 11" id="KW-0328">Glycosyltransferase</keyword>
<keyword evidence="10 11" id="KW-0961">Cell wall biogenesis/degradation</keyword>
<dbReference type="EC" id="2.4.99.28" evidence="11"/>
<accession>A0ABU9YN87</accession>
<feature type="transmembrane region" description="Helical" evidence="11">
    <location>
        <begin position="84"/>
        <end position="105"/>
    </location>
</feature>
<comment type="catalytic activity">
    <reaction evidence="11">
        <text>[GlcNAc-(1-&gt;4)-Mur2Ac(oyl-L-Ala-gamma-D-Glu-L-Lys-D-Ala-D-Ala)](n)-di-trans,octa-cis-undecaprenyl diphosphate + beta-D-GlcNAc-(1-&gt;4)-Mur2Ac(oyl-L-Ala-gamma-D-Glu-L-Lys-D-Ala-D-Ala)-di-trans,octa-cis-undecaprenyl diphosphate = [GlcNAc-(1-&gt;4)-Mur2Ac(oyl-L-Ala-gamma-D-Glu-L-Lys-D-Ala-D-Ala)](n+1)-di-trans,octa-cis-undecaprenyl diphosphate + di-trans,octa-cis-undecaprenyl diphosphate + H(+)</text>
        <dbReference type="Rhea" id="RHEA:23708"/>
        <dbReference type="Rhea" id="RHEA-COMP:9602"/>
        <dbReference type="Rhea" id="RHEA-COMP:9603"/>
        <dbReference type="ChEBI" id="CHEBI:15378"/>
        <dbReference type="ChEBI" id="CHEBI:58405"/>
        <dbReference type="ChEBI" id="CHEBI:60033"/>
        <dbReference type="ChEBI" id="CHEBI:78435"/>
        <dbReference type="EC" id="2.4.99.28"/>
    </reaction>
</comment>
<evidence type="ECO:0000256" key="8">
    <source>
        <dbReference type="ARBA" id="ARBA00022989"/>
    </source>
</evidence>
<evidence type="ECO:0000256" key="10">
    <source>
        <dbReference type="ARBA" id="ARBA00023316"/>
    </source>
</evidence>
<keyword evidence="6 11" id="KW-0133">Cell shape</keyword>
<feature type="transmembrane region" description="Helical" evidence="11">
    <location>
        <begin position="56"/>
        <end position="77"/>
    </location>
</feature>
<evidence type="ECO:0000256" key="1">
    <source>
        <dbReference type="ARBA" id="ARBA00004141"/>
    </source>
</evidence>
<keyword evidence="7 11" id="KW-0573">Peptidoglycan synthesis</keyword>
<gene>
    <name evidence="11 12" type="primary">rodA</name>
    <name evidence="11" type="synonym">mrdB</name>
    <name evidence="12" type="ORF">WG926_18320</name>
</gene>
<dbReference type="RefSeq" id="WP_345935393.1">
    <property type="nucleotide sequence ID" value="NZ_JBBKTV010000011.1"/>
</dbReference>
<comment type="caution">
    <text evidence="12">The sequence shown here is derived from an EMBL/GenBank/DDBJ whole genome shotgun (WGS) entry which is preliminary data.</text>
</comment>
<feature type="transmembrane region" description="Helical" evidence="11">
    <location>
        <begin position="111"/>
        <end position="134"/>
    </location>
</feature>
<name>A0ABU9YN87_9PROT</name>
<dbReference type="InterPro" id="IPR001182">
    <property type="entry name" value="FtsW/RodA"/>
</dbReference>
<comment type="similarity">
    <text evidence="11">Belongs to the SEDS family. MrdB/RodA subfamily.</text>
</comment>
<feature type="transmembrane region" description="Helical" evidence="11">
    <location>
        <begin position="169"/>
        <end position="185"/>
    </location>
</feature>
<evidence type="ECO:0000256" key="4">
    <source>
        <dbReference type="ARBA" id="ARBA00022679"/>
    </source>
</evidence>
<dbReference type="PANTHER" id="PTHR30474">
    <property type="entry name" value="CELL CYCLE PROTEIN"/>
    <property type="match status" value="1"/>
</dbReference>
<dbReference type="Pfam" id="PF01098">
    <property type="entry name" value="FTSW_RODA_SPOVE"/>
    <property type="match status" value="1"/>
</dbReference>
<evidence type="ECO:0000256" key="11">
    <source>
        <dbReference type="HAMAP-Rule" id="MF_02079"/>
    </source>
</evidence>
<dbReference type="InterPro" id="IPR011923">
    <property type="entry name" value="RodA/MrdB"/>
</dbReference>
<comment type="subcellular location">
    <subcellularLocation>
        <location evidence="11">Cell inner membrane</location>
        <topology evidence="11">Multi-pass membrane protein</topology>
    </subcellularLocation>
    <subcellularLocation>
        <location evidence="1">Membrane</location>
        <topology evidence="1">Multi-pass membrane protein</topology>
    </subcellularLocation>
</comment>
<keyword evidence="2 11" id="KW-1003">Cell membrane</keyword>
<feature type="transmembrane region" description="Helical" evidence="11">
    <location>
        <begin position="345"/>
        <end position="366"/>
    </location>
</feature>
<keyword evidence="13" id="KW-1185">Reference proteome</keyword>
<keyword evidence="11" id="KW-0997">Cell inner membrane</keyword>
<dbReference type="NCBIfam" id="TIGR02210">
    <property type="entry name" value="rodA_shape"/>
    <property type="match status" value="1"/>
</dbReference>
<evidence type="ECO:0000256" key="5">
    <source>
        <dbReference type="ARBA" id="ARBA00022692"/>
    </source>
</evidence>
<dbReference type="InterPro" id="IPR018365">
    <property type="entry name" value="Cell_cycle_FtsW-rel_CS"/>
</dbReference>
<evidence type="ECO:0000256" key="6">
    <source>
        <dbReference type="ARBA" id="ARBA00022960"/>
    </source>
</evidence>
<evidence type="ECO:0000256" key="9">
    <source>
        <dbReference type="ARBA" id="ARBA00023136"/>
    </source>
</evidence>
<protein>
    <recommendedName>
        <fullName evidence="11">Peptidoglycan glycosyltransferase MrdB</fullName>
        <shortName evidence="11">PGT</shortName>
        <ecNumber evidence="11">2.4.99.28</ecNumber>
    </recommendedName>
    <alternativeName>
        <fullName evidence="11">Cell elongation protein RodA</fullName>
    </alternativeName>
    <alternativeName>
        <fullName evidence="11">Cell wall polymerase</fullName>
    </alternativeName>
    <alternativeName>
        <fullName evidence="11">Peptidoglycan polymerase</fullName>
        <shortName evidence="11">PG polymerase</shortName>
    </alternativeName>
</protein>
<evidence type="ECO:0000256" key="2">
    <source>
        <dbReference type="ARBA" id="ARBA00022475"/>
    </source>
</evidence>
<proteinExistence type="inferred from homology"/>
<dbReference type="Proteomes" id="UP001413721">
    <property type="component" value="Unassembled WGS sequence"/>
</dbReference>
<evidence type="ECO:0000313" key="12">
    <source>
        <dbReference type="EMBL" id="MEN2990274.1"/>
    </source>
</evidence>
<evidence type="ECO:0000256" key="7">
    <source>
        <dbReference type="ARBA" id="ARBA00022984"/>
    </source>
</evidence>
<evidence type="ECO:0000313" key="13">
    <source>
        <dbReference type="Proteomes" id="UP001413721"/>
    </source>
</evidence>
<keyword evidence="5 11" id="KW-0812">Transmembrane</keyword>
<reference evidence="12 13" key="1">
    <citation type="submission" date="2024-03" db="EMBL/GenBank/DDBJ databases">
        <title>High-quality draft genome sequencing of Tistrella sp. BH-R2-4.</title>
        <authorList>
            <person name="Dong C."/>
        </authorList>
    </citation>
    <scope>NUCLEOTIDE SEQUENCE [LARGE SCALE GENOMIC DNA]</scope>
    <source>
        <strain evidence="12 13">BH-R2-4</strain>
    </source>
</reference>
<feature type="transmembrane region" description="Helical" evidence="11">
    <location>
        <begin position="279"/>
        <end position="300"/>
    </location>
</feature>
<dbReference type="PANTHER" id="PTHR30474:SF1">
    <property type="entry name" value="PEPTIDOGLYCAN GLYCOSYLTRANSFERASE MRDB"/>
    <property type="match status" value="1"/>
</dbReference>
<keyword evidence="9 11" id="KW-0472">Membrane</keyword>
<sequence>MSLHDATAPARLTLVQRIRSFGWGLLVLLSLVAGTGFLILYSAANGSLSPWANAQMIRFAIGGVLMIVIGLTDLKLWLKLAYPLYGMAFLLLLAVEIMGDIGMGAQRWIDLGFFQIQPSEVMKIAIVLALARYFHGRTAEDVGRPVTLLPPLVMVLLPALLVLRQPDLGTTGMLILGAGAMFFAAGVRAWKFIVVLALFGAMVPVGWTMLHEYQRQRVLTFMDPSRDPLGAGYHITQSKIALGSGGVTGKGFMQGTQSHLSFLPEKQTDFIFTMYAEEFGLIGGIALLILFISVVMYALSVSLRARTVFGRLVAVGVGSTFFLYYFINIAMVMGLIPVVGVPLPLVSYGGTAMLTLMIAFGLLACVNTHRDVQLRRQPGLEGY</sequence>
<comment type="function">
    <text evidence="11">Peptidoglycan polymerase that is essential for cell wall elongation.</text>
</comment>
<feature type="transmembrane region" description="Helical" evidence="11">
    <location>
        <begin position="146"/>
        <end position="163"/>
    </location>
</feature>
<comment type="pathway">
    <text evidence="11">Cell wall biogenesis; peptidoglycan biosynthesis.</text>
</comment>
<feature type="transmembrane region" description="Helical" evidence="11">
    <location>
        <begin position="192"/>
        <end position="210"/>
    </location>
</feature>
<organism evidence="12 13">
    <name type="scientific">Tistrella arctica</name>
    <dbReference type="NCBI Taxonomy" id="3133430"/>
    <lineage>
        <taxon>Bacteria</taxon>
        <taxon>Pseudomonadati</taxon>
        <taxon>Pseudomonadota</taxon>
        <taxon>Alphaproteobacteria</taxon>
        <taxon>Geminicoccales</taxon>
        <taxon>Geminicoccaceae</taxon>
        <taxon>Tistrella</taxon>
    </lineage>
</organism>
<evidence type="ECO:0000256" key="3">
    <source>
        <dbReference type="ARBA" id="ARBA00022676"/>
    </source>
</evidence>
<feature type="transmembrane region" description="Helical" evidence="11">
    <location>
        <begin position="312"/>
        <end position="339"/>
    </location>
</feature>
<keyword evidence="4 11" id="KW-0808">Transferase</keyword>
<dbReference type="EMBL" id="JBBKTW010000006">
    <property type="protein sequence ID" value="MEN2990274.1"/>
    <property type="molecule type" value="Genomic_DNA"/>
</dbReference>
<keyword evidence="8 11" id="KW-1133">Transmembrane helix</keyword>
<dbReference type="HAMAP" id="MF_02079">
    <property type="entry name" value="PGT_RodA"/>
    <property type="match status" value="1"/>
</dbReference>
<dbReference type="PROSITE" id="PS00428">
    <property type="entry name" value="FTSW_RODA_SPOVE"/>
    <property type="match status" value="1"/>
</dbReference>
<feature type="transmembrane region" description="Helical" evidence="11">
    <location>
        <begin position="21"/>
        <end position="44"/>
    </location>
</feature>